<dbReference type="AlphaFoldDB" id="A0A1G5PNJ3"/>
<dbReference type="STRING" id="1156985.SAMN04488118_101428"/>
<gene>
    <name evidence="1" type="ORF">SAMN04488118_101428</name>
</gene>
<dbReference type="SUPFAM" id="SSF46894">
    <property type="entry name" value="C-terminal effector domain of the bipartite response regulators"/>
    <property type="match status" value="1"/>
</dbReference>
<organism evidence="1 2">
    <name type="scientific">Epibacterium ulvae</name>
    <dbReference type="NCBI Taxonomy" id="1156985"/>
    <lineage>
        <taxon>Bacteria</taxon>
        <taxon>Pseudomonadati</taxon>
        <taxon>Pseudomonadota</taxon>
        <taxon>Alphaproteobacteria</taxon>
        <taxon>Rhodobacterales</taxon>
        <taxon>Roseobacteraceae</taxon>
        <taxon>Epibacterium</taxon>
    </lineage>
</organism>
<dbReference type="PANTHER" id="PTHR35807:SF1">
    <property type="entry name" value="TRANSCRIPTIONAL REGULATOR REDD"/>
    <property type="match status" value="1"/>
</dbReference>
<name>A0A1G5PNJ3_9RHOB</name>
<dbReference type="GO" id="GO:0006355">
    <property type="term" value="P:regulation of DNA-templated transcription"/>
    <property type="evidence" value="ECO:0007669"/>
    <property type="project" value="InterPro"/>
</dbReference>
<proteinExistence type="predicted"/>
<dbReference type="InterPro" id="IPR051677">
    <property type="entry name" value="AfsR-DnrI-RedD_regulator"/>
</dbReference>
<dbReference type="EMBL" id="FMWG01000001">
    <property type="protein sequence ID" value="SCZ51145.1"/>
    <property type="molecule type" value="Genomic_DNA"/>
</dbReference>
<dbReference type="SUPFAM" id="SSF48452">
    <property type="entry name" value="TPR-like"/>
    <property type="match status" value="1"/>
</dbReference>
<sequence length="545" mass="59180">MAVLLRIRHFGAFGVYHSDGQGIPLGAKHQALLALLSTAEGGIRTRAFLENTLWCLSQPEQAKASLRTALSTLKRHLGVEASDVLTANRERVTLRMDLVEIDEDAAKGEFMEGFELAHEEEFAAWLVKMRQHRGGVPVRAIERLNSASHLVKMGSDAILPTVTVMPLRLREMAEVSSPLPDVLGEELTRALGRSRAFCVTSFLAARQFDAVTSTPAVVSAATGATFIVSGSVSISEGQFTLDLDLNDAVRDKLIWSRRYEGDIADLLKGSTDLLHRMSRDVSRSMTGEALEQSSIKPLADLENHTLLMASIALMQNGQRALFERARDVLSVLADREYGHPIVQCWQGIWHVLRVEHGISENRDADIDAARVYADGALASEPMLSLAHTLNAMIDAQLAFNFEAALASLSLALEDNPSEALALVMKAQVFAYLDQSADAVQLATAARQLMPLGPQKFYFEVISAIAHLADGNFAKAVEFGELALASNPGFPQTLRLLGVVNRAQRNGSSGRDAIQALLAEVPGFAMRPSLRFVDAKVGAVYATGTR</sequence>
<accession>A0A1G5PNJ3</accession>
<keyword evidence="2" id="KW-1185">Reference proteome</keyword>
<dbReference type="GO" id="GO:0003677">
    <property type="term" value="F:DNA binding"/>
    <property type="evidence" value="ECO:0007669"/>
    <property type="project" value="InterPro"/>
</dbReference>
<evidence type="ECO:0000313" key="1">
    <source>
        <dbReference type="EMBL" id="SCZ51145.1"/>
    </source>
</evidence>
<evidence type="ECO:0000313" key="2">
    <source>
        <dbReference type="Proteomes" id="UP000198767"/>
    </source>
</evidence>
<dbReference type="PANTHER" id="PTHR35807">
    <property type="entry name" value="TRANSCRIPTIONAL REGULATOR REDD-RELATED"/>
    <property type="match status" value="1"/>
</dbReference>
<dbReference type="Gene3D" id="1.25.40.10">
    <property type="entry name" value="Tetratricopeptide repeat domain"/>
    <property type="match status" value="1"/>
</dbReference>
<evidence type="ECO:0008006" key="3">
    <source>
        <dbReference type="Google" id="ProtNLM"/>
    </source>
</evidence>
<dbReference type="Proteomes" id="UP000198767">
    <property type="component" value="Unassembled WGS sequence"/>
</dbReference>
<dbReference type="Gene3D" id="1.10.10.10">
    <property type="entry name" value="Winged helix-like DNA-binding domain superfamily/Winged helix DNA-binding domain"/>
    <property type="match status" value="1"/>
</dbReference>
<dbReference type="OrthoDB" id="9807521at2"/>
<dbReference type="InterPro" id="IPR016032">
    <property type="entry name" value="Sig_transdc_resp-reg_C-effctor"/>
</dbReference>
<dbReference type="InterPro" id="IPR036388">
    <property type="entry name" value="WH-like_DNA-bd_sf"/>
</dbReference>
<dbReference type="InterPro" id="IPR011990">
    <property type="entry name" value="TPR-like_helical_dom_sf"/>
</dbReference>
<protein>
    <recommendedName>
        <fullName evidence="3">TolB amino-terminal domain-containing protein</fullName>
    </recommendedName>
</protein>
<dbReference type="RefSeq" id="WP_090215419.1">
    <property type="nucleotide sequence ID" value="NZ_CANLDO010000029.1"/>
</dbReference>
<reference evidence="1 2" key="1">
    <citation type="submission" date="2016-10" db="EMBL/GenBank/DDBJ databases">
        <authorList>
            <person name="de Groot N.N."/>
        </authorList>
    </citation>
    <scope>NUCLEOTIDE SEQUENCE [LARGE SCALE GENOMIC DNA]</scope>
    <source>
        <strain evidence="1 2">U95</strain>
    </source>
</reference>